<comment type="caution">
    <text evidence="1">The sequence shown here is derived from an EMBL/GenBank/DDBJ whole genome shotgun (WGS) entry which is preliminary data.</text>
</comment>
<name>A0A558CLN6_9PSEU</name>
<dbReference type="AlphaFoldDB" id="A0A558CLN6"/>
<organism evidence="1 2">
    <name type="scientific">Amycolatopsis rhizosphaerae</name>
    <dbReference type="NCBI Taxonomy" id="2053003"/>
    <lineage>
        <taxon>Bacteria</taxon>
        <taxon>Bacillati</taxon>
        <taxon>Actinomycetota</taxon>
        <taxon>Actinomycetes</taxon>
        <taxon>Pseudonocardiales</taxon>
        <taxon>Pseudonocardiaceae</taxon>
        <taxon>Amycolatopsis</taxon>
    </lineage>
</organism>
<dbReference type="Proteomes" id="UP000320011">
    <property type="component" value="Unassembled WGS sequence"/>
</dbReference>
<evidence type="ECO:0008006" key="3">
    <source>
        <dbReference type="Google" id="ProtNLM"/>
    </source>
</evidence>
<dbReference type="InterPro" id="IPR011989">
    <property type="entry name" value="ARM-like"/>
</dbReference>
<evidence type="ECO:0000313" key="1">
    <source>
        <dbReference type="EMBL" id="TVT49645.1"/>
    </source>
</evidence>
<evidence type="ECO:0000313" key="2">
    <source>
        <dbReference type="Proteomes" id="UP000320011"/>
    </source>
</evidence>
<sequence length="306" mass="32642">MRAGIRRCRWAGADQGVTPRWKRRRRVRRYLGGVDVEPGELVDGAAAVSDPESDKYWALIRRLHDRTDRAAFDVALTAARSTEIRRRLVGLDVLGQIGYAADRPFRAETLAALLAEAVQAADDRLIASAVTALGHLSDPRARPGILRHAAHPSKDVRFAVAVALPGVTDADAPDADVVEALIRLTRDPDTQVRDWATFGLGTQLAADTPAVRAALTERLGDPDGDTAGEALLGLARRHDPRALPRVLAWLDDDPGNLIVEAAGELAAPECLPALLRLKDRDGGGDNAWSAGLDAAIAACAPTRPAG</sequence>
<accession>A0A558CLN6</accession>
<dbReference type="Pfam" id="PF13646">
    <property type="entry name" value="HEAT_2"/>
    <property type="match status" value="1"/>
</dbReference>
<dbReference type="SUPFAM" id="SSF48371">
    <property type="entry name" value="ARM repeat"/>
    <property type="match status" value="1"/>
</dbReference>
<gene>
    <name evidence="1" type="ORF">FNH05_16745</name>
</gene>
<protein>
    <recommendedName>
        <fullName evidence="3">HEAT repeat domain-containing protein</fullName>
    </recommendedName>
</protein>
<dbReference type="InterPro" id="IPR016024">
    <property type="entry name" value="ARM-type_fold"/>
</dbReference>
<dbReference type="EMBL" id="VJWX01000151">
    <property type="protein sequence ID" value="TVT49645.1"/>
    <property type="molecule type" value="Genomic_DNA"/>
</dbReference>
<dbReference type="Gene3D" id="1.25.10.10">
    <property type="entry name" value="Leucine-rich Repeat Variant"/>
    <property type="match status" value="1"/>
</dbReference>
<keyword evidence="2" id="KW-1185">Reference proteome</keyword>
<reference evidence="1 2" key="1">
    <citation type="submission" date="2019-07" db="EMBL/GenBank/DDBJ databases">
        <authorList>
            <person name="Duangmal K."/>
            <person name="Teo W.F.A."/>
        </authorList>
    </citation>
    <scope>NUCLEOTIDE SEQUENCE [LARGE SCALE GENOMIC DNA]</scope>
    <source>
        <strain evidence="1 2">TBRC 6029</strain>
    </source>
</reference>
<reference evidence="1 2" key="2">
    <citation type="submission" date="2019-08" db="EMBL/GenBank/DDBJ databases">
        <title>Amycolatopsis acidicola sp. nov., isolated from peat swamp forest soil.</title>
        <authorList>
            <person name="Srisuk N."/>
        </authorList>
    </citation>
    <scope>NUCLEOTIDE SEQUENCE [LARGE SCALE GENOMIC DNA]</scope>
    <source>
        <strain evidence="1 2">TBRC 6029</strain>
    </source>
</reference>
<proteinExistence type="predicted"/>
<dbReference type="OrthoDB" id="278248at2"/>